<keyword evidence="2" id="KW-1185">Reference proteome</keyword>
<sequence>MQADRMKIATEKQLEFIKSKHGELMKNHVKKHVWEGNDPAMLENFIFFTHDDLFGILQKENYLLMTKCQKIWNEYFWYLRCSVNVELNGGTVSDHEQALFNTLEKLYYNCEQIDDELVEPFICFSENFVNQAQIIFDYFLPVVPRQEASLNSKEFRSIIQLLKIRNFTVSEVDELIEKNINNPGGELLIYSGEKDKGTVLKIDTFTKDKDRIPVINLLIKCPVQYYKQVDELLVMLWGKFSNTRVPFVGMLIVDKFEEEYYHQRKKIVK</sequence>
<name>A0A9E6ZT03_9FLAO</name>
<dbReference type="Proteomes" id="UP000831290">
    <property type="component" value="Chromosome"/>
</dbReference>
<reference evidence="1" key="1">
    <citation type="submission" date="2022-03" db="EMBL/GenBank/DDBJ databases">
        <title>Description of Abyssus ytuae gen. nov., sp. nov., a novel member of the family Flavobacteriaceae isolated from the sediment of Mariana Trench.</title>
        <authorList>
            <person name="Zhang J."/>
            <person name="Xu X."/>
        </authorList>
    </citation>
    <scope>NUCLEOTIDE SEQUENCE</scope>
    <source>
        <strain evidence="1">MT3330</strain>
    </source>
</reference>
<accession>A0A9E6ZT03</accession>
<protein>
    <submittedName>
        <fullName evidence="1">Uncharacterized protein</fullName>
    </submittedName>
</protein>
<dbReference type="AlphaFoldDB" id="A0A9E6ZT03"/>
<evidence type="ECO:0000313" key="1">
    <source>
        <dbReference type="EMBL" id="UOB16141.1"/>
    </source>
</evidence>
<proteinExistence type="predicted"/>
<organism evidence="1 2">
    <name type="scientific">Abyssalbus ytuae</name>
    <dbReference type="NCBI Taxonomy" id="2926907"/>
    <lineage>
        <taxon>Bacteria</taxon>
        <taxon>Pseudomonadati</taxon>
        <taxon>Bacteroidota</taxon>
        <taxon>Flavobacteriia</taxon>
        <taxon>Flavobacteriales</taxon>
        <taxon>Flavobacteriaceae</taxon>
        <taxon>Abyssalbus</taxon>
    </lineage>
</organism>
<dbReference type="EMBL" id="CP094358">
    <property type="protein sequence ID" value="UOB16141.1"/>
    <property type="molecule type" value="Genomic_DNA"/>
</dbReference>
<gene>
    <name evidence="1" type="ORF">MQE35_10370</name>
</gene>
<dbReference type="RefSeq" id="WP_255841301.1">
    <property type="nucleotide sequence ID" value="NZ_CP094358.1"/>
</dbReference>
<dbReference type="KEGG" id="fbm:MQE35_10370"/>
<evidence type="ECO:0000313" key="2">
    <source>
        <dbReference type="Proteomes" id="UP000831290"/>
    </source>
</evidence>